<sequence length="137" mass="15401">MQGLEDEKLHKSWIASSVKPFFSEGIQKQVKQVGKNDETGVHESWGGAYFIKQEDRNAYNKVVGVAANEVMASSAKEILPKATKIEVWNRQARRMLGSRPNDAEETVDSKGNDVVEDIVVMDYAQPHRKPPIHNIEP</sequence>
<name>A0A7J0DG94_9ERIC</name>
<gene>
    <name evidence="1" type="ORF">Acr_00g0035490</name>
</gene>
<dbReference type="InterPro" id="IPR049306">
    <property type="entry name" value="GLV1-2"/>
</dbReference>
<accession>A0A7J0DG94</accession>
<comment type="caution">
    <text evidence="1">The sequence shown here is derived from an EMBL/GenBank/DDBJ whole genome shotgun (WGS) entry which is preliminary data.</text>
</comment>
<protein>
    <submittedName>
        <fullName evidence="1">Uncharacterized protein</fullName>
    </submittedName>
</protein>
<evidence type="ECO:0000313" key="2">
    <source>
        <dbReference type="Proteomes" id="UP000585474"/>
    </source>
</evidence>
<reference evidence="2" key="1">
    <citation type="submission" date="2019-07" db="EMBL/GenBank/DDBJ databases">
        <title>De Novo Assembly of kiwifruit Actinidia rufa.</title>
        <authorList>
            <person name="Sugita-Konishi S."/>
            <person name="Sato K."/>
            <person name="Mori E."/>
            <person name="Abe Y."/>
            <person name="Kisaki G."/>
            <person name="Hamano K."/>
            <person name="Suezawa K."/>
            <person name="Otani M."/>
            <person name="Fukuda T."/>
            <person name="Manabe T."/>
            <person name="Gomi K."/>
            <person name="Tabuchi M."/>
            <person name="Akimitsu K."/>
            <person name="Kataoka I."/>
        </authorList>
    </citation>
    <scope>NUCLEOTIDE SEQUENCE [LARGE SCALE GENOMIC DNA]</scope>
    <source>
        <strain evidence="2">cv. Fuchu</strain>
    </source>
</reference>
<dbReference type="OrthoDB" id="1911637at2759"/>
<dbReference type="EMBL" id="BJWL01000215">
    <property type="protein sequence ID" value="GFS34708.1"/>
    <property type="molecule type" value="Genomic_DNA"/>
</dbReference>
<dbReference type="Proteomes" id="UP000585474">
    <property type="component" value="Unassembled WGS sequence"/>
</dbReference>
<dbReference type="PANTHER" id="PTHR34961">
    <property type="entry name" value="TRANSMEMBRANE PROTEIN"/>
    <property type="match status" value="1"/>
</dbReference>
<dbReference type="InterPro" id="IPR053313">
    <property type="entry name" value="RGF"/>
</dbReference>
<dbReference type="AlphaFoldDB" id="A0A7J0DG94"/>
<keyword evidence="2" id="KW-1185">Reference proteome</keyword>
<evidence type="ECO:0000313" key="1">
    <source>
        <dbReference type="EMBL" id="GFS34708.1"/>
    </source>
</evidence>
<dbReference type="Pfam" id="PF21529">
    <property type="entry name" value="GLV1-2"/>
    <property type="match status" value="1"/>
</dbReference>
<proteinExistence type="predicted"/>
<organism evidence="1 2">
    <name type="scientific">Actinidia rufa</name>
    <dbReference type="NCBI Taxonomy" id="165716"/>
    <lineage>
        <taxon>Eukaryota</taxon>
        <taxon>Viridiplantae</taxon>
        <taxon>Streptophyta</taxon>
        <taxon>Embryophyta</taxon>
        <taxon>Tracheophyta</taxon>
        <taxon>Spermatophyta</taxon>
        <taxon>Magnoliopsida</taxon>
        <taxon>eudicotyledons</taxon>
        <taxon>Gunneridae</taxon>
        <taxon>Pentapetalae</taxon>
        <taxon>asterids</taxon>
        <taxon>Ericales</taxon>
        <taxon>Actinidiaceae</taxon>
        <taxon>Actinidia</taxon>
    </lineage>
</organism>
<dbReference type="PANTHER" id="PTHR34961:SF7">
    <property type="entry name" value="TRANSMEMBRANE PROTEIN"/>
    <property type="match status" value="1"/>
</dbReference>